<dbReference type="Proteomes" id="UP000076798">
    <property type="component" value="Unassembled WGS sequence"/>
</dbReference>
<dbReference type="AlphaFoldDB" id="A0A165XP61"/>
<sequence>MDMPSLEDILDDTEEWVENKVLHLSQIDHPSAREFKSARDSLEELQRIANDRLNDIESGLPQPTTVSFSQRASTTDESILTLSELYDCEPIEAPVLSGVAEGDSFDSDEVILSRILNIKLKIARQMNEFTPISLLPAELLSKIFLHYVDDMDTVGFSELPFMLVCFRWRALALNTPRLWKDEIRLDRSQTHSDFFVRLTGEAALKLHLPGQMFHAKRATEQLPYAKDLLKRTIHRLEKLRVEWIDYEGIEETPSSFFAFVFDGANARRLQHLRLSYCSLRTTNEPVSLPLEDFSVPNLRSLDLHLITCPIRLPAMSQLVSLRLQLPRSHHTFHFVFGLLASSSALEYLSLSAFRSVPNAHWDPYTFPPPLSLASLREVSLSHFTPREVDTLCERLDFHPSTKVSVVCRVDEGIGNPDNCPISLRAYMRTATKLSLRLLFPHQGLQSSFLYLKYSAPDGPENSLTFTSTPQELDYDQYINLLLECPFEDVEELHFSGAAPGRDQWKAIFGNWPCVRHLTIGGGKVFGLMTALQDMDGPKWPQLRVLDVSQAACPYGSLSFNHLVKARRDMNVPFERVIVHSTQIGPPPRQSIFKVVDELAVVDS</sequence>
<evidence type="ECO:0000313" key="1">
    <source>
        <dbReference type="EMBL" id="KZT32397.1"/>
    </source>
</evidence>
<dbReference type="InterPro" id="IPR032675">
    <property type="entry name" value="LRR_dom_sf"/>
</dbReference>
<dbReference type="OrthoDB" id="2884925at2759"/>
<proteinExistence type="predicted"/>
<dbReference type="SUPFAM" id="SSF81383">
    <property type="entry name" value="F-box domain"/>
    <property type="match status" value="1"/>
</dbReference>
<protein>
    <submittedName>
        <fullName evidence="1">Uncharacterized protein</fullName>
    </submittedName>
</protein>
<dbReference type="Gene3D" id="1.20.1280.50">
    <property type="match status" value="1"/>
</dbReference>
<dbReference type="InterPro" id="IPR036047">
    <property type="entry name" value="F-box-like_dom_sf"/>
</dbReference>
<dbReference type="EMBL" id="KV428339">
    <property type="protein sequence ID" value="KZT32397.1"/>
    <property type="molecule type" value="Genomic_DNA"/>
</dbReference>
<gene>
    <name evidence="1" type="ORF">SISSUDRAFT_1123434</name>
</gene>
<reference evidence="1 2" key="1">
    <citation type="journal article" date="2016" name="Mol. Biol. Evol.">
        <title>Comparative Genomics of Early-Diverging Mushroom-Forming Fungi Provides Insights into the Origins of Lignocellulose Decay Capabilities.</title>
        <authorList>
            <person name="Nagy L.G."/>
            <person name="Riley R."/>
            <person name="Tritt A."/>
            <person name="Adam C."/>
            <person name="Daum C."/>
            <person name="Floudas D."/>
            <person name="Sun H."/>
            <person name="Yadav J.S."/>
            <person name="Pangilinan J."/>
            <person name="Larsson K.H."/>
            <person name="Matsuura K."/>
            <person name="Barry K."/>
            <person name="Labutti K."/>
            <person name="Kuo R."/>
            <person name="Ohm R.A."/>
            <person name="Bhattacharya S.S."/>
            <person name="Shirouzu T."/>
            <person name="Yoshinaga Y."/>
            <person name="Martin F.M."/>
            <person name="Grigoriev I.V."/>
            <person name="Hibbett D.S."/>
        </authorList>
    </citation>
    <scope>NUCLEOTIDE SEQUENCE [LARGE SCALE GENOMIC DNA]</scope>
    <source>
        <strain evidence="1 2">HHB10207 ss-3</strain>
    </source>
</reference>
<accession>A0A165XP61</accession>
<evidence type="ECO:0000313" key="2">
    <source>
        <dbReference type="Proteomes" id="UP000076798"/>
    </source>
</evidence>
<name>A0A165XP61_9AGAM</name>
<dbReference type="Gene3D" id="3.80.10.10">
    <property type="entry name" value="Ribonuclease Inhibitor"/>
    <property type="match status" value="1"/>
</dbReference>
<organism evidence="1 2">
    <name type="scientific">Sistotremastrum suecicum HHB10207 ss-3</name>
    <dbReference type="NCBI Taxonomy" id="1314776"/>
    <lineage>
        <taxon>Eukaryota</taxon>
        <taxon>Fungi</taxon>
        <taxon>Dikarya</taxon>
        <taxon>Basidiomycota</taxon>
        <taxon>Agaricomycotina</taxon>
        <taxon>Agaricomycetes</taxon>
        <taxon>Sistotremastrales</taxon>
        <taxon>Sistotremastraceae</taxon>
        <taxon>Sistotremastrum</taxon>
    </lineage>
</organism>
<keyword evidence="2" id="KW-1185">Reference proteome</keyword>
<dbReference type="SUPFAM" id="SSF52047">
    <property type="entry name" value="RNI-like"/>
    <property type="match status" value="1"/>
</dbReference>